<feature type="region of interest" description="Disordered" evidence="1">
    <location>
        <begin position="23"/>
        <end position="88"/>
    </location>
</feature>
<evidence type="ECO:0000313" key="2">
    <source>
        <dbReference type="EMBL" id="EEH58608.1"/>
    </source>
</evidence>
<dbReference type="RefSeq" id="XP_003056963.1">
    <property type="nucleotide sequence ID" value="XM_003056917.1"/>
</dbReference>
<dbReference type="AlphaFoldDB" id="C1MMP1"/>
<accession>C1MMP1</accession>
<sequence>MQSITSTTTLSARVQARLDPRASRVARVARRGRLPKTVPSRLRRRQIALVSSPRLRSQAPTRPKSARSTSVVPNATRDSKKAAAEEEESSFWKKVFLKDGQEEVSSADYQKFQKELNEKKAAAKARNADKGKFDGCVVM</sequence>
<dbReference type="EMBL" id="GG663737">
    <property type="protein sequence ID" value="EEH58608.1"/>
    <property type="molecule type" value="Genomic_DNA"/>
</dbReference>
<evidence type="ECO:0000313" key="3">
    <source>
        <dbReference type="Proteomes" id="UP000001876"/>
    </source>
</evidence>
<dbReference type="KEGG" id="mpp:MICPUCDRAFT_56603"/>
<keyword evidence="3" id="KW-1185">Reference proteome</keyword>
<proteinExistence type="predicted"/>
<dbReference type="Proteomes" id="UP000001876">
    <property type="component" value="Unassembled WGS sequence"/>
</dbReference>
<reference evidence="2 3" key="1">
    <citation type="journal article" date="2009" name="Science">
        <title>Green evolution and dynamic adaptations revealed by genomes of the marine picoeukaryotes Micromonas.</title>
        <authorList>
            <person name="Worden A.Z."/>
            <person name="Lee J.H."/>
            <person name="Mock T."/>
            <person name="Rouze P."/>
            <person name="Simmons M.P."/>
            <person name="Aerts A.L."/>
            <person name="Allen A.E."/>
            <person name="Cuvelier M.L."/>
            <person name="Derelle E."/>
            <person name="Everett M.V."/>
            <person name="Foulon E."/>
            <person name="Grimwood J."/>
            <person name="Gundlach H."/>
            <person name="Henrissat B."/>
            <person name="Napoli C."/>
            <person name="McDonald S.M."/>
            <person name="Parker M.S."/>
            <person name="Rombauts S."/>
            <person name="Salamov A."/>
            <person name="Von Dassow P."/>
            <person name="Badger J.H."/>
            <person name="Coutinho P.M."/>
            <person name="Demir E."/>
            <person name="Dubchak I."/>
            <person name="Gentemann C."/>
            <person name="Eikrem W."/>
            <person name="Gready J.E."/>
            <person name="John U."/>
            <person name="Lanier W."/>
            <person name="Lindquist E.A."/>
            <person name="Lucas S."/>
            <person name="Mayer K.F."/>
            <person name="Moreau H."/>
            <person name="Not F."/>
            <person name="Otillar R."/>
            <person name="Panaud O."/>
            <person name="Pangilinan J."/>
            <person name="Paulsen I."/>
            <person name="Piegu B."/>
            <person name="Poliakov A."/>
            <person name="Robbens S."/>
            <person name="Schmutz J."/>
            <person name="Toulza E."/>
            <person name="Wyss T."/>
            <person name="Zelensky A."/>
            <person name="Zhou K."/>
            <person name="Armbrust E.V."/>
            <person name="Bhattacharya D."/>
            <person name="Goodenough U.W."/>
            <person name="Van de Peer Y."/>
            <person name="Grigoriev I.V."/>
        </authorList>
    </citation>
    <scope>NUCLEOTIDE SEQUENCE [LARGE SCALE GENOMIC DNA]</scope>
    <source>
        <strain evidence="2 3">CCMP1545</strain>
    </source>
</reference>
<dbReference type="GeneID" id="9682402"/>
<name>C1MMP1_MICPC</name>
<protein>
    <submittedName>
        <fullName evidence="2">Predicted protein</fullName>
    </submittedName>
</protein>
<evidence type="ECO:0000256" key="1">
    <source>
        <dbReference type="SAM" id="MobiDB-lite"/>
    </source>
</evidence>
<dbReference type="OrthoDB" id="10602296at2759"/>
<gene>
    <name evidence="2" type="ORF">MICPUCDRAFT_56603</name>
</gene>
<feature type="compositionally biased region" description="Polar residues" evidence="1">
    <location>
        <begin position="54"/>
        <end position="73"/>
    </location>
</feature>
<organism evidence="3">
    <name type="scientific">Micromonas pusilla (strain CCMP1545)</name>
    <name type="common">Picoplanktonic green alga</name>
    <dbReference type="NCBI Taxonomy" id="564608"/>
    <lineage>
        <taxon>Eukaryota</taxon>
        <taxon>Viridiplantae</taxon>
        <taxon>Chlorophyta</taxon>
        <taxon>Mamiellophyceae</taxon>
        <taxon>Mamiellales</taxon>
        <taxon>Mamiellaceae</taxon>
        <taxon>Micromonas</taxon>
    </lineage>
</organism>